<reference evidence="2 3" key="1">
    <citation type="journal article" date="2018" name="PLoS ONE">
        <title>The draft genome of Kipferlia bialata reveals reductive genome evolution in fornicate parasites.</title>
        <authorList>
            <person name="Tanifuji G."/>
            <person name="Takabayashi S."/>
            <person name="Kume K."/>
            <person name="Takagi M."/>
            <person name="Nakayama T."/>
            <person name="Kamikawa R."/>
            <person name="Inagaki Y."/>
            <person name="Hashimoto T."/>
        </authorList>
    </citation>
    <scope>NUCLEOTIDE SEQUENCE [LARGE SCALE GENOMIC DNA]</scope>
    <source>
        <strain evidence="2">NY0173</strain>
    </source>
</reference>
<feature type="region of interest" description="Disordered" evidence="1">
    <location>
        <begin position="356"/>
        <end position="384"/>
    </location>
</feature>
<feature type="region of interest" description="Disordered" evidence="1">
    <location>
        <begin position="1"/>
        <end position="56"/>
    </location>
</feature>
<feature type="region of interest" description="Disordered" evidence="1">
    <location>
        <begin position="257"/>
        <end position="344"/>
    </location>
</feature>
<dbReference type="AlphaFoldDB" id="A0A9K3GF59"/>
<keyword evidence="3" id="KW-1185">Reference proteome</keyword>
<dbReference type="EMBL" id="BDIP01000115">
    <property type="protein sequence ID" value="GIQ80160.1"/>
    <property type="molecule type" value="Genomic_DNA"/>
</dbReference>
<comment type="caution">
    <text evidence="2">The sequence shown here is derived from an EMBL/GenBank/DDBJ whole genome shotgun (WGS) entry which is preliminary data.</text>
</comment>
<feature type="compositionally biased region" description="Acidic residues" evidence="1">
    <location>
        <begin position="168"/>
        <end position="191"/>
    </location>
</feature>
<feature type="region of interest" description="Disordered" evidence="1">
    <location>
        <begin position="470"/>
        <end position="595"/>
    </location>
</feature>
<feature type="region of interest" description="Disordered" evidence="1">
    <location>
        <begin position="399"/>
        <end position="457"/>
    </location>
</feature>
<accession>A0A9K3GF59</accession>
<dbReference type="Proteomes" id="UP000265618">
    <property type="component" value="Unassembled WGS sequence"/>
</dbReference>
<protein>
    <submittedName>
        <fullName evidence="2">Uncharacterized protein</fullName>
    </submittedName>
</protein>
<feature type="compositionally biased region" description="Basic and acidic residues" evidence="1">
    <location>
        <begin position="319"/>
        <end position="344"/>
    </location>
</feature>
<feature type="compositionally biased region" description="Low complexity" evidence="1">
    <location>
        <begin position="30"/>
        <end position="44"/>
    </location>
</feature>
<proteinExistence type="predicted"/>
<feature type="region of interest" description="Disordered" evidence="1">
    <location>
        <begin position="613"/>
        <end position="648"/>
    </location>
</feature>
<feature type="compositionally biased region" description="Acidic residues" evidence="1">
    <location>
        <begin position="556"/>
        <end position="568"/>
    </location>
</feature>
<feature type="compositionally biased region" description="Low complexity" evidence="1">
    <location>
        <begin position="128"/>
        <end position="142"/>
    </location>
</feature>
<name>A0A9K3GF59_9EUKA</name>
<evidence type="ECO:0000313" key="2">
    <source>
        <dbReference type="EMBL" id="GIQ80160.1"/>
    </source>
</evidence>
<organism evidence="2 3">
    <name type="scientific">Kipferlia bialata</name>
    <dbReference type="NCBI Taxonomy" id="797122"/>
    <lineage>
        <taxon>Eukaryota</taxon>
        <taxon>Metamonada</taxon>
        <taxon>Carpediemonas-like organisms</taxon>
        <taxon>Kipferlia</taxon>
    </lineage>
</organism>
<gene>
    <name evidence="2" type="ORF">KIPB_000912</name>
</gene>
<evidence type="ECO:0000313" key="3">
    <source>
        <dbReference type="Proteomes" id="UP000265618"/>
    </source>
</evidence>
<evidence type="ECO:0000256" key="1">
    <source>
        <dbReference type="SAM" id="MobiDB-lite"/>
    </source>
</evidence>
<sequence>MNVGKRSSDDGGQGRIPENRPPDSATVAAEGGDSPGGYSPSDEGIVSGKVSSPTLSDTCGWDDFPALQGQSLHMRPGGDADVDTVLRTPIFRLCDAAPYTPSPSGGSGPVTTEPLEDNGSDMPVYDEAPTSLLPSAPAPALARDPDSLSLPVEEYPSPASGEVSMAEAEAEAEGAEGTDPVEAEAETEAEAVDVSPETDGPDPESQSPGCEAEAEAETDRAGQVDSQAIAAQAAALSLEDIDQLIAETAPAVCRDGLGLRPLTPTEQGEADTAPGEGEADQGDGPQGSPTKEDTVVSSASPKERERAKPSRSRAAYLRVVREREAAAQREREEEAAAKEARRQRDLRLKEVSALARSKVCSPHGSSLHSGRTDTLEFSPARGVSSHRYSVGLALEQETRRVHSGLTGRGSSKKRRSARTGCPQSERVRSSQTPSQRESERRGRSACLGGSDAPPALPLQTLLQGREGRVPSVQSGSLMGPKGSVARDESPQSALPPLDAVQMLGQPRPVAHPESEGEEETGGVLGTDTEPIQVRESESEAASLPTSDPVPVPVPEAEAEADADAEAEAEEGHGTETLSVGMGGGEGEGDVPNPAPLSLAAEVVSDTDTVVDTDRAKDTTSTALPPDTTSVTVSSSDAMFTPHPQGAPNPTLTLSASAASESVSLASGEGAVPPSLSARVSGLPCAQVMRVGKVNRRGKVQPRCAVVTAYKTEIQLRWDKAPKGRETPSASDLQHCGKVLGVRGDRGDPGKGGSVCVTLYAYSEGETKDITLVVPDEACYVSLTVDIPQCLMAC</sequence>
<feature type="region of interest" description="Disordered" evidence="1">
    <location>
        <begin position="97"/>
        <end position="226"/>
    </location>
</feature>